<evidence type="ECO:0000313" key="2">
    <source>
        <dbReference type="Proteomes" id="UP000015354"/>
    </source>
</evidence>
<dbReference type="AlphaFoldDB" id="S9UPU2"/>
<sequence length="385" mass="42518">MWIRKKYNTCTLRKRTKGQREREARKETHSFFLSAPFSFCSPLICRSHGSAAVGTLLVIPLHRPRRGERLRRQRRQRRDEEDGMRLAAGAVRPLLRERTIPHNGGQGDGRVHGGGCVRRRRLGDNKHAPRLCHGAHDRGLLAALVDRQVQHLSQRVVLKDVHEKRRDAVHGTGAPRLGDDEADEGHDHVYLGLGRLADRRLARVGGPQQQLGHGRGALHGRPRWRAHRFGLHHLPQRAAAVRALVSAGVAVRHAEAHRAEVAAHDARLPAVRARARVGTAERAAAARRVARGRLRHVTAAALYVARHGLVDTLPRVLERDDLGADGARRHDGVCDRRAVVVAAADVHGAEGAAAVRAARRQEVDLRAPHQRTQVPVAVVDADLHG</sequence>
<protein>
    <submittedName>
        <fullName evidence="1">AN1-type zinc finger protein 2B</fullName>
    </submittedName>
</protein>
<keyword evidence="2" id="KW-1185">Reference proteome</keyword>
<name>S9UPU2_9TRYP</name>
<reference evidence="1 2" key="1">
    <citation type="journal article" date="2013" name="PLoS ONE">
        <title>Predicting the Proteins of Angomonas deanei, Strigomonas culicis and Their Respective Endosymbionts Reveals New Aspects of the Trypanosomatidae Family.</title>
        <authorList>
            <person name="Motta M.C."/>
            <person name="Martins A.C."/>
            <person name="de Souza S.S."/>
            <person name="Catta-Preta C.M."/>
            <person name="Silva R."/>
            <person name="Klein C.C."/>
            <person name="de Almeida L.G."/>
            <person name="de Lima Cunha O."/>
            <person name="Ciapina L.P."/>
            <person name="Brocchi M."/>
            <person name="Colabardini A.C."/>
            <person name="de Araujo Lima B."/>
            <person name="Machado C.R."/>
            <person name="de Almeida Soares C.M."/>
            <person name="Probst C.M."/>
            <person name="de Menezes C.B."/>
            <person name="Thompson C.E."/>
            <person name="Bartholomeu D.C."/>
            <person name="Gradia D.F."/>
            <person name="Pavoni D.P."/>
            <person name="Grisard E.C."/>
            <person name="Fantinatti-Garboggini F."/>
            <person name="Marchini F.K."/>
            <person name="Rodrigues-Luiz G.F."/>
            <person name="Wagner G."/>
            <person name="Goldman G.H."/>
            <person name="Fietto J.L."/>
            <person name="Elias M.C."/>
            <person name="Goldman M.H."/>
            <person name="Sagot M.F."/>
            <person name="Pereira M."/>
            <person name="Stoco P.H."/>
            <person name="de Mendonca-Neto R.P."/>
            <person name="Teixeira S.M."/>
            <person name="Maciel T.E."/>
            <person name="de Oliveira Mendes T.A."/>
            <person name="Urmenyi T.P."/>
            <person name="de Souza W."/>
            <person name="Schenkman S."/>
            <person name="de Vasconcelos A.T."/>
        </authorList>
    </citation>
    <scope>NUCLEOTIDE SEQUENCE [LARGE SCALE GENOMIC DNA]</scope>
</reference>
<accession>S9UPU2</accession>
<dbReference type="EMBL" id="ATMH01003884">
    <property type="protein sequence ID" value="EPY30804.1"/>
    <property type="molecule type" value="Genomic_DNA"/>
</dbReference>
<comment type="caution">
    <text evidence="1">The sequence shown here is derived from an EMBL/GenBank/DDBJ whole genome shotgun (WGS) entry which is preliminary data.</text>
</comment>
<organism evidence="1 2">
    <name type="scientific">Strigomonas culicis</name>
    <dbReference type="NCBI Taxonomy" id="28005"/>
    <lineage>
        <taxon>Eukaryota</taxon>
        <taxon>Discoba</taxon>
        <taxon>Euglenozoa</taxon>
        <taxon>Kinetoplastea</taxon>
        <taxon>Metakinetoplastina</taxon>
        <taxon>Trypanosomatida</taxon>
        <taxon>Trypanosomatidae</taxon>
        <taxon>Strigomonadinae</taxon>
        <taxon>Strigomonas</taxon>
    </lineage>
</organism>
<proteinExistence type="predicted"/>
<gene>
    <name evidence="1" type="ORF">STCU_03884</name>
</gene>
<evidence type="ECO:0000313" key="1">
    <source>
        <dbReference type="EMBL" id="EPY30804.1"/>
    </source>
</evidence>
<dbReference type="Proteomes" id="UP000015354">
    <property type="component" value="Unassembled WGS sequence"/>
</dbReference>